<evidence type="ECO:0000313" key="2">
    <source>
        <dbReference type="Proteomes" id="UP000291151"/>
    </source>
</evidence>
<dbReference type="SUPFAM" id="SSF51004">
    <property type="entry name" value="C-terminal (heme d1) domain of cytochrome cd1-nitrite reductase"/>
    <property type="match status" value="1"/>
</dbReference>
<dbReference type="InterPro" id="IPR011048">
    <property type="entry name" value="Haem_d1_sf"/>
</dbReference>
<dbReference type="EMBL" id="CP036528">
    <property type="protein sequence ID" value="QBK26821.1"/>
    <property type="molecule type" value="Genomic_DNA"/>
</dbReference>
<dbReference type="PANTHER" id="PTHR47197">
    <property type="entry name" value="PROTEIN NIRF"/>
    <property type="match status" value="1"/>
</dbReference>
<evidence type="ECO:0000313" key="1">
    <source>
        <dbReference type="EMBL" id="QBK26821.1"/>
    </source>
</evidence>
<protein>
    <submittedName>
        <fullName evidence="1">YncE family protein</fullName>
    </submittedName>
</protein>
<gene>
    <name evidence="1" type="ORF">DKZ56_13795</name>
</gene>
<organism evidence="1 2">
    <name type="scientific">Ureibacillus thermophilus</name>
    <dbReference type="NCBI Taxonomy" id="367743"/>
    <lineage>
        <taxon>Bacteria</taxon>
        <taxon>Bacillati</taxon>
        <taxon>Bacillota</taxon>
        <taxon>Bacilli</taxon>
        <taxon>Bacillales</taxon>
        <taxon>Caryophanaceae</taxon>
        <taxon>Ureibacillus</taxon>
    </lineage>
</organism>
<name>A0A4P6UWS4_9BACL</name>
<proteinExistence type="predicted"/>
<accession>A0A4P6UWS4</accession>
<dbReference type="AlphaFoldDB" id="A0A4P6UWS4"/>
<dbReference type="Proteomes" id="UP000291151">
    <property type="component" value="Chromosome"/>
</dbReference>
<keyword evidence="2" id="KW-1185">Reference proteome</keyword>
<dbReference type="InterPro" id="IPR015943">
    <property type="entry name" value="WD40/YVTN_repeat-like_dom_sf"/>
</dbReference>
<dbReference type="PROSITE" id="PS51257">
    <property type="entry name" value="PROKAR_LIPOPROTEIN"/>
    <property type="match status" value="1"/>
</dbReference>
<reference evidence="1 2" key="1">
    <citation type="submission" date="2019-02" db="EMBL/GenBank/DDBJ databases">
        <title>Ureibacillus thermophilus.</title>
        <authorList>
            <person name="Sunny J.S."/>
            <person name="Natarajan A."/>
            <person name="Saleena L.M."/>
        </authorList>
    </citation>
    <scope>NUCLEOTIDE SEQUENCE [LARGE SCALE GENOMIC DNA]</scope>
    <source>
        <strain evidence="1 2">LM102</strain>
    </source>
</reference>
<sequence>MRGDCLKNWTVLLFLCLIWIMQGCIDERFSSINPHQSFVASVNILEPSIDFLDSKGERITTWKFEKAYTGAALIPFDRIVLYGHQLDEVDIYELSSGKLIQSIKTGTGTTNAYYDQKEKMLFIANSKKNTVTSYDEHGEKQGEIRLQDYPMSMDSYQGKLYIINYKAPALSVVDIKTMKLLDEWSIDKSSSGMQIVEETGTIWIGGHGEGSRPNQKVKVLDLKTGELLQEIQVSHMPVGFARNEEAIFITNHGSNELYACDVNGNVLWSKEVGANPFSVAAFKDMIIVAGYDDNRVYFIKDGEIEQSISTGSGPFQLLVREV</sequence>
<dbReference type="PANTHER" id="PTHR47197:SF3">
    <property type="entry name" value="DIHYDRO-HEME D1 DEHYDROGENASE"/>
    <property type="match status" value="1"/>
</dbReference>
<dbReference type="KEGG" id="uth:DKZ56_13795"/>
<dbReference type="InterPro" id="IPR051200">
    <property type="entry name" value="Host-pathogen_enzymatic-act"/>
</dbReference>
<dbReference type="Gene3D" id="2.130.10.10">
    <property type="entry name" value="YVTN repeat-like/Quinoprotein amine dehydrogenase"/>
    <property type="match status" value="1"/>
</dbReference>